<dbReference type="RefSeq" id="XP_499869.3">
    <property type="nucleotide sequence ID" value="XM_499869.3"/>
</dbReference>
<evidence type="ECO:0000313" key="4">
    <source>
        <dbReference type="Proteomes" id="UP000182444"/>
    </source>
</evidence>
<dbReference type="Proteomes" id="UP000182444">
    <property type="component" value="Chromosome 1A"/>
</dbReference>
<feature type="region of interest" description="Disordered" evidence="1">
    <location>
        <begin position="1"/>
        <end position="56"/>
    </location>
</feature>
<dbReference type="InterPro" id="IPR009050">
    <property type="entry name" value="Globin-like_sf"/>
</dbReference>
<feature type="compositionally biased region" description="Basic and acidic residues" evidence="1">
    <location>
        <begin position="462"/>
        <end position="471"/>
    </location>
</feature>
<dbReference type="GO" id="GO:0071500">
    <property type="term" value="P:cellular response to nitrosative stress"/>
    <property type="evidence" value="ECO:0007669"/>
    <property type="project" value="TreeGrafter"/>
</dbReference>
<feature type="compositionally biased region" description="Low complexity" evidence="1">
    <location>
        <begin position="340"/>
        <end position="365"/>
    </location>
</feature>
<dbReference type="InterPro" id="IPR044399">
    <property type="entry name" value="Mb-like_M"/>
</dbReference>
<dbReference type="EMBL" id="CP017553">
    <property type="protein sequence ID" value="AOW00394.1"/>
    <property type="molecule type" value="Genomic_DNA"/>
</dbReference>
<dbReference type="KEGG" id="yli:2906105"/>
<dbReference type="PANTHER" id="PTHR43396:SF6">
    <property type="entry name" value="ABL201WP"/>
    <property type="match status" value="1"/>
</dbReference>
<feature type="compositionally biased region" description="Polar residues" evidence="1">
    <location>
        <begin position="157"/>
        <end position="168"/>
    </location>
</feature>
<dbReference type="eggNOG" id="KOG3378">
    <property type="taxonomic scope" value="Eukaryota"/>
</dbReference>
<dbReference type="GO" id="GO:0019825">
    <property type="term" value="F:oxygen binding"/>
    <property type="evidence" value="ECO:0007669"/>
    <property type="project" value="InterPro"/>
</dbReference>
<feature type="compositionally biased region" description="Low complexity" evidence="1">
    <location>
        <begin position="375"/>
        <end position="436"/>
    </location>
</feature>
<proteinExistence type="predicted"/>
<gene>
    <name evidence="3" type="ORF">YALI1_A07937g</name>
</gene>
<protein>
    <recommendedName>
        <fullName evidence="2">Globin domain-containing protein</fullName>
    </recommendedName>
</protein>
<feature type="region of interest" description="Disordered" evidence="1">
    <location>
        <begin position="149"/>
        <end position="169"/>
    </location>
</feature>
<dbReference type="VEuPathDB" id="FungiDB:YALI0_A08239g"/>
<accession>A0A1D8N423</accession>
<sequence length="471" mass="51412">MEQNEAAETTEKESGERYHADTALAAPPPRRTLSFETPPLETPPLAPFYPSSRTSSISSVSSALGRFSNLPLIPRRMAAAADQSQSANSPLRTMGVHVRDDSIHSQHEKMADIDGYSQSQRDFYTIKPHLYAQQPVKTSTAPQQFHLNSNDARETRTNGAVTPTNSAARPSKAEVVFNMTREDINLTKELWAKLMNDPETLESSAAYGTPTALFCEQFYTNLMASHAELTSIFPSIKKQSVAVAGVFGLAIKSLDHIEKLDEFLWSVGKRHNRMIGVEPIHYRWLGEAMIKTFADRFGDSFTLEMETAWIKIYSYLANKLLAADEEPNVLMFAPQKRFQQQPQPMLSSSPTGPGVSPTSSYTGGYQTTQDVRKPSVSSSVNTQSLNTSTSNSTAPTSTMNSANTPSLPAAPSANNAANYAARRNVSNTPAMPSSAPAPTPMGADNAFTKNGRKGGRKHGRKGKDDEKCVIV</sequence>
<feature type="compositionally biased region" description="Basic residues" evidence="1">
    <location>
        <begin position="450"/>
        <end position="461"/>
    </location>
</feature>
<dbReference type="GeneID" id="2906105"/>
<dbReference type="Pfam" id="PF00042">
    <property type="entry name" value="Globin"/>
    <property type="match status" value="1"/>
</dbReference>
<dbReference type="AlphaFoldDB" id="A0A1D8N423"/>
<dbReference type="PROSITE" id="PS01033">
    <property type="entry name" value="GLOBIN"/>
    <property type="match status" value="1"/>
</dbReference>
<dbReference type="PANTHER" id="PTHR43396">
    <property type="entry name" value="FLAVOHEMOPROTEIN"/>
    <property type="match status" value="1"/>
</dbReference>
<dbReference type="SUPFAM" id="SSF46458">
    <property type="entry name" value="Globin-like"/>
    <property type="match status" value="1"/>
</dbReference>
<dbReference type="GO" id="GO:0071949">
    <property type="term" value="F:FAD binding"/>
    <property type="evidence" value="ECO:0007669"/>
    <property type="project" value="TreeGrafter"/>
</dbReference>
<dbReference type="InterPro" id="IPR000971">
    <property type="entry name" value="Globin"/>
</dbReference>
<dbReference type="GO" id="GO:0008941">
    <property type="term" value="F:nitric oxide dioxygenase NAD(P)H activity"/>
    <property type="evidence" value="ECO:0007669"/>
    <property type="project" value="TreeGrafter"/>
</dbReference>
<dbReference type="GO" id="GO:0020037">
    <property type="term" value="F:heme binding"/>
    <property type="evidence" value="ECO:0007669"/>
    <property type="project" value="InterPro"/>
</dbReference>
<feature type="compositionally biased region" description="Basic and acidic residues" evidence="1">
    <location>
        <begin position="9"/>
        <end position="20"/>
    </location>
</feature>
<dbReference type="CDD" id="cd01040">
    <property type="entry name" value="Mb-like"/>
    <property type="match status" value="1"/>
</dbReference>
<organism evidence="3 4">
    <name type="scientific">Yarrowia lipolytica</name>
    <name type="common">Candida lipolytica</name>
    <dbReference type="NCBI Taxonomy" id="4952"/>
    <lineage>
        <taxon>Eukaryota</taxon>
        <taxon>Fungi</taxon>
        <taxon>Dikarya</taxon>
        <taxon>Ascomycota</taxon>
        <taxon>Saccharomycotina</taxon>
        <taxon>Dipodascomycetes</taxon>
        <taxon>Dipodascales</taxon>
        <taxon>Dipodascales incertae sedis</taxon>
        <taxon>Yarrowia</taxon>
    </lineage>
</organism>
<evidence type="ECO:0000259" key="2">
    <source>
        <dbReference type="PROSITE" id="PS01033"/>
    </source>
</evidence>
<feature type="region of interest" description="Disordered" evidence="1">
    <location>
        <begin position="340"/>
        <end position="471"/>
    </location>
</feature>
<name>A0A1D8N423_YARLL</name>
<evidence type="ECO:0000313" key="3">
    <source>
        <dbReference type="EMBL" id="AOW00394.1"/>
    </source>
</evidence>
<dbReference type="VEuPathDB" id="FungiDB:YALI1_A07937g"/>
<evidence type="ECO:0000256" key="1">
    <source>
        <dbReference type="SAM" id="MobiDB-lite"/>
    </source>
</evidence>
<reference evidence="3 4" key="1">
    <citation type="journal article" date="2016" name="PLoS ONE">
        <title>Sequence Assembly of Yarrowia lipolytica Strain W29/CLIB89 Shows Transposable Element Diversity.</title>
        <authorList>
            <person name="Magnan C."/>
            <person name="Yu J."/>
            <person name="Chang I."/>
            <person name="Jahn E."/>
            <person name="Kanomata Y."/>
            <person name="Wu J."/>
            <person name="Zeller M."/>
            <person name="Oakes M."/>
            <person name="Baldi P."/>
            <person name="Sandmeyer S."/>
        </authorList>
    </citation>
    <scope>NUCLEOTIDE SEQUENCE [LARGE SCALE GENOMIC DNA]</scope>
    <source>
        <strain evidence="4">CLIB89(W29)</strain>
    </source>
</reference>
<dbReference type="GO" id="GO:0046210">
    <property type="term" value="P:nitric oxide catabolic process"/>
    <property type="evidence" value="ECO:0007669"/>
    <property type="project" value="TreeGrafter"/>
</dbReference>
<dbReference type="Gene3D" id="1.10.490.10">
    <property type="entry name" value="Globins"/>
    <property type="match status" value="1"/>
</dbReference>
<feature type="domain" description="Globin" evidence="2">
    <location>
        <begin position="178"/>
        <end position="325"/>
    </location>
</feature>
<dbReference type="InterPro" id="IPR012292">
    <property type="entry name" value="Globin/Proto"/>
</dbReference>